<dbReference type="Proteomes" id="UP000010411">
    <property type="component" value="Unassembled WGS sequence"/>
</dbReference>
<dbReference type="PATRIC" id="fig|698759.3.peg.5330"/>
<dbReference type="EMBL" id="AEJC01000398">
    <property type="protein sequence ID" value="EKX64021.1"/>
    <property type="molecule type" value="Genomic_DNA"/>
</dbReference>
<sequence length="70" mass="7136">MGKGSGTDIEVVGTATPGARIALKKPDSQGSATPGDSPGKSCGASTTEGTYNRCERSLLRLRCAGPQRNL</sequence>
<evidence type="ECO:0000313" key="2">
    <source>
        <dbReference type="EMBL" id="EKX64021.1"/>
    </source>
</evidence>
<accession>L1KT85</accession>
<reference evidence="2 3" key="1">
    <citation type="submission" date="2012-11" db="EMBL/GenBank/DDBJ databases">
        <authorList>
            <person name="Huguet-Tapia J.C."/>
            <person name="Durkin A.S."/>
            <person name="Pettis G.S."/>
            <person name="Badger J.H."/>
        </authorList>
    </citation>
    <scope>NUCLEOTIDE SEQUENCE [LARGE SCALE GENOMIC DNA]</scope>
    <source>
        <strain evidence="2 3">91-03</strain>
    </source>
</reference>
<name>L1KT85_9ACTN</name>
<protein>
    <submittedName>
        <fullName evidence="2">Uncharacterized protein</fullName>
    </submittedName>
</protein>
<keyword evidence="3" id="KW-1185">Reference proteome</keyword>
<dbReference type="AlphaFoldDB" id="L1KT85"/>
<proteinExistence type="predicted"/>
<comment type="caution">
    <text evidence="2">The sequence shown here is derived from an EMBL/GenBank/DDBJ whole genome shotgun (WGS) entry which is preliminary data.</text>
</comment>
<organism evidence="2 3">
    <name type="scientific">Streptomyces ipomoeae 91-03</name>
    <dbReference type="NCBI Taxonomy" id="698759"/>
    <lineage>
        <taxon>Bacteria</taxon>
        <taxon>Bacillati</taxon>
        <taxon>Actinomycetota</taxon>
        <taxon>Actinomycetes</taxon>
        <taxon>Kitasatosporales</taxon>
        <taxon>Streptomycetaceae</taxon>
        <taxon>Streptomyces</taxon>
    </lineage>
</organism>
<evidence type="ECO:0000313" key="3">
    <source>
        <dbReference type="Proteomes" id="UP000010411"/>
    </source>
</evidence>
<gene>
    <name evidence="2" type="ORF">STRIP9103_02171</name>
</gene>
<feature type="region of interest" description="Disordered" evidence="1">
    <location>
        <begin position="1"/>
        <end position="48"/>
    </location>
</feature>
<evidence type="ECO:0000256" key="1">
    <source>
        <dbReference type="SAM" id="MobiDB-lite"/>
    </source>
</evidence>